<dbReference type="EC" id="2.3.2.31" evidence="5"/>
<evidence type="ECO:0000256" key="1">
    <source>
        <dbReference type="ARBA" id="ARBA00001798"/>
    </source>
</evidence>
<evidence type="ECO:0000256" key="11">
    <source>
        <dbReference type="ARBA" id="ARBA00022833"/>
    </source>
</evidence>
<organism evidence="14">
    <name type="scientific">Noccaea caerulescens</name>
    <name type="common">Alpine penny-cress</name>
    <name type="synonym">Thlaspi caerulescens</name>
    <dbReference type="NCBI Taxonomy" id="107243"/>
    <lineage>
        <taxon>Eukaryota</taxon>
        <taxon>Viridiplantae</taxon>
        <taxon>Streptophyta</taxon>
        <taxon>Embryophyta</taxon>
        <taxon>Tracheophyta</taxon>
        <taxon>Spermatophyta</taxon>
        <taxon>Magnoliopsida</taxon>
        <taxon>eudicotyledons</taxon>
        <taxon>Gunneridae</taxon>
        <taxon>Pentapetalae</taxon>
        <taxon>rosids</taxon>
        <taxon>malvids</taxon>
        <taxon>Brassicales</taxon>
        <taxon>Brassicaceae</taxon>
        <taxon>Coluteocarpeae</taxon>
        <taxon>Noccaea</taxon>
    </lineage>
</organism>
<evidence type="ECO:0000256" key="5">
    <source>
        <dbReference type="ARBA" id="ARBA00012251"/>
    </source>
</evidence>
<accession>A0A1J3EA83</accession>
<dbReference type="PROSITE" id="PS01358">
    <property type="entry name" value="ZF_RANBP2_1"/>
    <property type="match status" value="1"/>
</dbReference>
<dbReference type="UniPathway" id="UPA00143"/>
<dbReference type="EMBL" id="GEVI01005224">
    <property type="protein sequence ID" value="JAU27096.1"/>
    <property type="molecule type" value="Transcribed_RNA"/>
</dbReference>
<dbReference type="InterPro" id="IPR031127">
    <property type="entry name" value="E3_UB_ligase_RBR"/>
</dbReference>
<evidence type="ECO:0000256" key="12">
    <source>
        <dbReference type="SAM" id="MobiDB-lite"/>
    </source>
</evidence>
<evidence type="ECO:0000256" key="7">
    <source>
        <dbReference type="ARBA" id="ARBA00022723"/>
    </source>
</evidence>
<keyword evidence="8" id="KW-0677">Repeat</keyword>
<gene>
    <name evidence="14" type="ORF">GA_TR7379_c0_g1_i1_g.24120</name>
</gene>
<evidence type="ECO:0000313" key="14">
    <source>
        <dbReference type="EMBL" id="JAU27096.1"/>
    </source>
</evidence>
<name>A0A1J3EA83_NOCCA</name>
<sequence>MEDDLEKPYSVLTRDEAKENMKKQIDEISEIFLISKSDATVLLMNLGWDSVRVSERLSEDKEKLLAESGLTPVVVDSNRDLSDSTCDMFYEFDDDVDGDGDDELISTAFCFHKFSTTHWREYLDKNFYSLGENKTVTISCPNQDCRVAVGPETIEKLTVRDQDAYESYILRSYLERTKNEIIKQCPAPGCDYLIEFLRWKDPEECSLNVVCLCGHTFCWRCGIESHIPVTCNNASDWLSTELKKLKAASDDSSSRSWIDNNTKPCPFCLAPADFGGYRVSRFVTCDCGGEFCWRCLRSKESHLNGPGLVFGPCVGPEVPVTGSREEVDTTCLDRWEAAQVSMEEAKSKLRAFEDLYMKKPACIFTEEYIKNMREGLMLVVQSTQVVKWSCVYDHLLTEYEMSKKVYLRALQDNATSLVHGFSETLKVETENVFYASASDETRSLKESLSTICLATRNIGNYFYHFVKSLQEGLVDVKVKSYDDFGGRYWFCDRCTYGNTWFQKKCKMCVDPSASPEKDQMVDYCFDAAASSEKDQMVDCFDATASPEKDDMDGVVAPTASTEKEDMDGVVDPSASPEKIRITQFP</sequence>
<feature type="region of interest" description="Disordered" evidence="12">
    <location>
        <begin position="543"/>
        <end position="585"/>
    </location>
</feature>
<keyword evidence="7" id="KW-0479">Metal-binding</keyword>
<dbReference type="InterPro" id="IPR002867">
    <property type="entry name" value="IBR_dom"/>
</dbReference>
<comment type="cofactor">
    <cofactor evidence="2">
        <name>Zn(2+)</name>
        <dbReference type="ChEBI" id="CHEBI:29105"/>
    </cofactor>
</comment>
<dbReference type="AlphaFoldDB" id="A0A1J3EA83"/>
<dbReference type="Gene3D" id="3.30.40.10">
    <property type="entry name" value="Zinc/RING finger domain, C3HC4 (zinc finger)"/>
    <property type="match status" value="1"/>
</dbReference>
<dbReference type="GO" id="GO:0016567">
    <property type="term" value="P:protein ubiquitination"/>
    <property type="evidence" value="ECO:0007669"/>
    <property type="project" value="UniProtKB-UniPathway"/>
</dbReference>
<keyword evidence="6" id="KW-0808">Transferase</keyword>
<dbReference type="PROSITE" id="PS51873">
    <property type="entry name" value="TRIAD"/>
    <property type="match status" value="1"/>
</dbReference>
<reference evidence="14" key="1">
    <citation type="submission" date="2016-07" db="EMBL/GenBank/DDBJ databases">
        <title>De novo transcriptome assembly of four accessions of the metal hyperaccumulator plant Noccaea caerulescens.</title>
        <authorList>
            <person name="Blande D."/>
            <person name="Halimaa P."/>
            <person name="Tervahauta A.I."/>
            <person name="Aarts M.G."/>
            <person name="Karenlampi S.O."/>
        </authorList>
    </citation>
    <scope>NUCLEOTIDE SEQUENCE</scope>
</reference>
<dbReference type="CDD" id="cd20346">
    <property type="entry name" value="BRcat_RBR_ANKIB1"/>
    <property type="match status" value="1"/>
</dbReference>
<keyword evidence="10" id="KW-0833">Ubl conjugation pathway</keyword>
<dbReference type="InterPro" id="IPR044066">
    <property type="entry name" value="TRIAD_supradom"/>
</dbReference>
<keyword evidence="11" id="KW-0862">Zinc</keyword>
<evidence type="ECO:0000259" key="13">
    <source>
        <dbReference type="PROSITE" id="PS51873"/>
    </source>
</evidence>
<protein>
    <recommendedName>
        <fullName evidence="5">RBR-type E3 ubiquitin transferase</fullName>
        <ecNumber evidence="5">2.3.2.31</ecNumber>
    </recommendedName>
</protein>
<proteinExistence type="inferred from homology"/>
<comment type="catalytic activity">
    <reaction evidence="1">
        <text>[E2 ubiquitin-conjugating enzyme]-S-ubiquitinyl-L-cysteine + [acceptor protein]-L-lysine = [E2 ubiquitin-conjugating enzyme]-L-cysteine + [acceptor protein]-N(6)-ubiquitinyl-L-lysine.</text>
        <dbReference type="EC" id="2.3.2.31"/>
    </reaction>
</comment>
<dbReference type="InterPro" id="IPR013083">
    <property type="entry name" value="Znf_RING/FYVE/PHD"/>
</dbReference>
<dbReference type="GO" id="GO:0061630">
    <property type="term" value="F:ubiquitin protein ligase activity"/>
    <property type="evidence" value="ECO:0007669"/>
    <property type="project" value="UniProtKB-EC"/>
</dbReference>
<keyword evidence="9" id="KW-0863">Zinc-finger</keyword>
<comment type="pathway">
    <text evidence="3">Protein modification; protein ubiquitination.</text>
</comment>
<feature type="domain" description="RING-type" evidence="13">
    <location>
        <begin position="82"/>
        <end position="317"/>
    </location>
</feature>
<dbReference type="SMART" id="SM00647">
    <property type="entry name" value="IBR"/>
    <property type="match status" value="2"/>
</dbReference>
<evidence type="ECO:0000256" key="2">
    <source>
        <dbReference type="ARBA" id="ARBA00001947"/>
    </source>
</evidence>
<evidence type="ECO:0000256" key="8">
    <source>
        <dbReference type="ARBA" id="ARBA00022737"/>
    </source>
</evidence>
<dbReference type="PANTHER" id="PTHR11685">
    <property type="entry name" value="RBR FAMILY RING FINGER AND IBR DOMAIN-CONTAINING"/>
    <property type="match status" value="1"/>
</dbReference>
<dbReference type="Gene3D" id="1.20.120.1750">
    <property type="match status" value="1"/>
</dbReference>
<dbReference type="Pfam" id="PF01485">
    <property type="entry name" value="IBR"/>
    <property type="match status" value="1"/>
</dbReference>
<evidence type="ECO:0000256" key="6">
    <source>
        <dbReference type="ARBA" id="ARBA00022679"/>
    </source>
</evidence>
<evidence type="ECO:0000256" key="10">
    <source>
        <dbReference type="ARBA" id="ARBA00022786"/>
    </source>
</evidence>
<dbReference type="GO" id="GO:0008270">
    <property type="term" value="F:zinc ion binding"/>
    <property type="evidence" value="ECO:0007669"/>
    <property type="project" value="UniProtKB-KW"/>
</dbReference>
<comment type="similarity">
    <text evidence="4">Belongs to the RBR family. Ariadne subfamily.</text>
</comment>
<dbReference type="InterPro" id="IPR001876">
    <property type="entry name" value="Znf_RanBP2"/>
</dbReference>
<evidence type="ECO:0000256" key="3">
    <source>
        <dbReference type="ARBA" id="ARBA00004906"/>
    </source>
</evidence>
<evidence type="ECO:0000256" key="9">
    <source>
        <dbReference type="ARBA" id="ARBA00022771"/>
    </source>
</evidence>
<evidence type="ECO:0000256" key="4">
    <source>
        <dbReference type="ARBA" id="ARBA00005884"/>
    </source>
</evidence>
<dbReference type="SUPFAM" id="SSF57850">
    <property type="entry name" value="RING/U-box"/>
    <property type="match status" value="2"/>
</dbReference>